<proteinExistence type="inferred from homology"/>
<dbReference type="Gene3D" id="3.40.50.300">
    <property type="entry name" value="P-loop containing nucleotide triphosphate hydrolases"/>
    <property type="match status" value="2"/>
</dbReference>
<dbReference type="Pfam" id="PF02463">
    <property type="entry name" value="SMC_N"/>
    <property type="match status" value="1"/>
</dbReference>
<feature type="domain" description="RecF/RecN/SMC N-terminal" evidence="6">
    <location>
        <begin position="91"/>
        <end position="1074"/>
    </location>
</feature>
<feature type="region of interest" description="Disordered" evidence="5">
    <location>
        <begin position="1"/>
        <end position="85"/>
    </location>
</feature>
<gene>
    <name evidence="7" type="ORF">MANT1106_LOCUS7461</name>
</gene>
<dbReference type="PANTHER" id="PTHR45916">
    <property type="entry name" value="STRUCTURAL MAINTENANCE OF CHROMOSOMES PROTEIN 5"/>
    <property type="match status" value="1"/>
</dbReference>
<organism evidence="7">
    <name type="scientific">Mantoniella antarctica</name>
    <dbReference type="NCBI Taxonomy" id="81844"/>
    <lineage>
        <taxon>Eukaryota</taxon>
        <taxon>Viridiplantae</taxon>
        <taxon>Chlorophyta</taxon>
        <taxon>Mamiellophyceae</taxon>
        <taxon>Mamiellales</taxon>
        <taxon>Mamiellaceae</taxon>
        <taxon>Mantoniella</taxon>
    </lineage>
</organism>
<dbReference type="InterPro" id="IPR027417">
    <property type="entry name" value="P-loop_NTPase"/>
</dbReference>
<feature type="compositionally biased region" description="Gly residues" evidence="5">
    <location>
        <begin position="28"/>
        <end position="42"/>
    </location>
</feature>
<dbReference type="GO" id="GO:0051276">
    <property type="term" value="P:chromosome organization"/>
    <property type="evidence" value="ECO:0007669"/>
    <property type="project" value="UniProtKB-ARBA"/>
</dbReference>
<evidence type="ECO:0000256" key="4">
    <source>
        <dbReference type="SAM" id="Coils"/>
    </source>
</evidence>
<dbReference type="AlphaFoldDB" id="A0A7S0SES6"/>
<sequence>MVRRVGDLPAAGARRAREDEEEEAGKEQMGGDGHPDPAGGGTALARVAGGADDADNDAGNGVAKRRRVEGNERIDPGPTRHHPSEYIPGSVMKVVLHNFMTYADVTMEPGPRLNIILGPNGTGKSSFVCALAIGLAGSTKLLGRADKIEEFIKRGESSGSCEITLATEDPLRPLVVKREIKRKDGSSTWKVNGAVMPLLRVKTEMKKLGVQLDNLCQFLPQDRVVEFARMNPEQMLQETEKAIGNGELYDQHKKLIDMKGGIADLEREVVSKRARAEKLRRENESLERDVERFNEREKLLQEVADMQLKMPWLKFEQAKEKWFNAKEELKACKKLLSDKTAELIQYKEPYDARIVERTAAQTEEKEKKRAVTAADNKRVTCSETLNQLYVDSEGQVSMLAQARKRTGDHRRKLAQREETLRDALARQANVPEAPDHSAELNDLKSSGTEMNMELLAVERDVGDLRQRAAGPEQSLNLAERRLREIDSVRGQKLSLLAPKFRNILEGDQWVNEHGNMFHKKVFGPILTLIECADPDHQNYLQATIPSFLFGAYITQDSRDRDTLNARFKGLQLSVINVAEVKYVEPDISHLIKHGITHRLDQLFKADPAVMQAITDGAPGLTKGFVVDPRMSGDDIQKVLNSTEAFQAYTPRTVFAKTTSRYSTEIGLRSSDVRQSTLFRVGGDSAGERATVVEQIRGLRDDKATADGNAVAANQRRVELQAELTGLTKRRHLLTSAGLNARKDQEAAQRSVDQAQDMLRRERPPEDLDMLEKRVAAELEKVTKKRAVKAMELADGMALCIQSLHALSTAALRTAELTEQVKHMKNAYDDRVALSANLEGEKQTLERVCAEAKERARGKKEIAQRDAPMDNFSAEHKIKFAEWPGNVEELQASIDMVENEANAIMCPNGVVLEEFQKRQLEITGLDANLIEAEARLGERQADITTTLEFWLPKVRELVDTVNENFKNNMADMGCAGEVKLNESAGEAYEQWKLEIWVKFRAAEDMHVLTATRQSGGERSVSTMLYLISLQELTRAPFRVVDEINQGMDPVNERKIFKRMTNAASKPSTSQMFLLTPKLLNGLVYTEDCTVMVIFNGPWISEVADRWREIQSAIQPIAHGPVTPPVPRVPR</sequence>
<evidence type="ECO:0000256" key="5">
    <source>
        <dbReference type="SAM" id="MobiDB-lite"/>
    </source>
</evidence>
<dbReference type="InterPro" id="IPR003395">
    <property type="entry name" value="RecF/RecN/SMC_N"/>
</dbReference>
<accession>A0A7S0SES6</accession>
<dbReference type="GO" id="GO:0005634">
    <property type="term" value="C:nucleus"/>
    <property type="evidence" value="ECO:0007669"/>
    <property type="project" value="TreeGrafter"/>
</dbReference>
<evidence type="ECO:0000256" key="2">
    <source>
        <dbReference type="ARBA" id="ARBA00018687"/>
    </source>
</evidence>
<evidence type="ECO:0000259" key="6">
    <source>
        <dbReference type="Pfam" id="PF02463"/>
    </source>
</evidence>
<name>A0A7S0SES6_9CHLO</name>
<comment type="similarity">
    <text evidence="1">Belongs to the SMC family. SMC5 subfamily.</text>
</comment>
<dbReference type="PANTHER" id="PTHR45916:SF1">
    <property type="entry name" value="STRUCTURAL MAINTENANCE OF CHROMOSOMES PROTEIN 5"/>
    <property type="match status" value="1"/>
</dbReference>
<evidence type="ECO:0000256" key="1">
    <source>
        <dbReference type="ARBA" id="ARBA00010171"/>
    </source>
</evidence>
<protein>
    <recommendedName>
        <fullName evidence="2">Structural maintenance of chromosomes protein 5</fullName>
    </recommendedName>
</protein>
<reference evidence="7" key="1">
    <citation type="submission" date="2021-01" db="EMBL/GenBank/DDBJ databases">
        <authorList>
            <person name="Corre E."/>
            <person name="Pelletier E."/>
            <person name="Niang G."/>
            <person name="Scheremetjew M."/>
            <person name="Finn R."/>
            <person name="Kale V."/>
            <person name="Holt S."/>
            <person name="Cochrane G."/>
            <person name="Meng A."/>
            <person name="Brown T."/>
            <person name="Cohen L."/>
        </authorList>
    </citation>
    <scope>NUCLEOTIDE SEQUENCE</scope>
    <source>
        <strain evidence="7">SL-175</strain>
    </source>
</reference>
<dbReference type="SUPFAM" id="SSF52540">
    <property type="entry name" value="P-loop containing nucleoside triphosphate hydrolases"/>
    <property type="match status" value="1"/>
</dbReference>
<dbReference type="EMBL" id="HBFC01012804">
    <property type="protein sequence ID" value="CAD8704779.1"/>
    <property type="molecule type" value="Transcribed_RNA"/>
</dbReference>
<evidence type="ECO:0000313" key="7">
    <source>
        <dbReference type="EMBL" id="CAD8704779.1"/>
    </source>
</evidence>
<dbReference type="GO" id="GO:0000724">
    <property type="term" value="P:double-strand break repair via homologous recombination"/>
    <property type="evidence" value="ECO:0007669"/>
    <property type="project" value="TreeGrafter"/>
</dbReference>
<keyword evidence="3 4" id="KW-0175">Coiled coil</keyword>
<dbReference type="GO" id="GO:0003697">
    <property type="term" value="F:single-stranded DNA binding"/>
    <property type="evidence" value="ECO:0007669"/>
    <property type="project" value="TreeGrafter"/>
</dbReference>
<evidence type="ECO:0000256" key="3">
    <source>
        <dbReference type="ARBA" id="ARBA00023054"/>
    </source>
</evidence>
<feature type="coiled-coil region" evidence="4">
    <location>
        <begin position="262"/>
        <end position="303"/>
    </location>
</feature>
<dbReference type="GO" id="GO:0030915">
    <property type="term" value="C:Smc5-Smc6 complex"/>
    <property type="evidence" value="ECO:0007669"/>
    <property type="project" value="TreeGrafter"/>
</dbReference>